<evidence type="ECO:0000313" key="1">
    <source>
        <dbReference type="EMBL" id="KAJ0079125.1"/>
    </source>
</evidence>
<name>A0ACC0ZYM5_9ROSI</name>
<reference evidence="2" key="1">
    <citation type="journal article" date="2023" name="G3 (Bethesda)">
        <title>Genome assembly and association tests identify interacting loci associated with vigor, precocity, and sex in interspecific pistachio rootstocks.</title>
        <authorList>
            <person name="Palmer W."/>
            <person name="Jacygrad E."/>
            <person name="Sagayaradj S."/>
            <person name="Cavanaugh K."/>
            <person name="Han R."/>
            <person name="Bertier L."/>
            <person name="Beede B."/>
            <person name="Kafkas S."/>
            <person name="Golino D."/>
            <person name="Preece J."/>
            <person name="Michelmore R."/>
        </authorList>
    </citation>
    <scope>NUCLEOTIDE SEQUENCE [LARGE SCALE GENOMIC DNA]</scope>
</reference>
<comment type="caution">
    <text evidence="1">The sequence shown here is derived from an EMBL/GenBank/DDBJ whole genome shotgun (WGS) entry which is preliminary data.</text>
</comment>
<evidence type="ECO:0000313" key="2">
    <source>
        <dbReference type="Proteomes" id="UP001164250"/>
    </source>
</evidence>
<keyword evidence="2" id="KW-1185">Reference proteome</keyword>
<protein>
    <submittedName>
        <fullName evidence="1">Uncharacterized protein</fullName>
    </submittedName>
</protein>
<proteinExistence type="predicted"/>
<sequence>MNLINILAEVSQTGKQRHIPYRDFRLTFLLRESLGGNAKLAMICAVSPVQSTLRFAQHAKAIKNKAVVNKVMQDDVNYLHEVIQQLRDELHRVKANGQNLTHTNGGCSAGWACRSLNILKLSLHHPMTLPHIDDDGDEEMEIDEDTVEKSVTILSANSHVRDSSVQPSLEKKTLGSSVSGLPDTGSLSNSVRHGSSCPIFDPLVGFSREILGEDMPDESGNGSVNCVFPSCLSIVRTDVSPVLKSPTLSVHPELTIAGKA</sequence>
<gene>
    <name evidence="1" type="ORF">Patl1_23624</name>
</gene>
<organism evidence="1 2">
    <name type="scientific">Pistacia atlantica</name>
    <dbReference type="NCBI Taxonomy" id="434234"/>
    <lineage>
        <taxon>Eukaryota</taxon>
        <taxon>Viridiplantae</taxon>
        <taxon>Streptophyta</taxon>
        <taxon>Embryophyta</taxon>
        <taxon>Tracheophyta</taxon>
        <taxon>Spermatophyta</taxon>
        <taxon>Magnoliopsida</taxon>
        <taxon>eudicotyledons</taxon>
        <taxon>Gunneridae</taxon>
        <taxon>Pentapetalae</taxon>
        <taxon>rosids</taxon>
        <taxon>malvids</taxon>
        <taxon>Sapindales</taxon>
        <taxon>Anacardiaceae</taxon>
        <taxon>Pistacia</taxon>
    </lineage>
</organism>
<dbReference type="EMBL" id="CM047909">
    <property type="protein sequence ID" value="KAJ0079125.1"/>
    <property type="molecule type" value="Genomic_DNA"/>
</dbReference>
<dbReference type="Proteomes" id="UP001164250">
    <property type="component" value="Chromosome 13"/>
</dbReference>
<accession>A0ACC0ZYM5</accession>